<evidence type="ECO:0000256" key="1">
    <source>
        <dbReference type="SAM" id="Phobius"/>
    </source>
</evidence>
<dbReference type="OrthoDB" id="2666190at2"/>
<proteinExistence type="predicted"/>
<evidence type="ECO:0008006" key="4">
    <source>
        <dbReference type="Google" id="ProtNLM"/>
    </source>
</evidence>
<dbReference type="eggNOG" id="ENOG502ZISP">
    <property type="taxonomic scope" value="Bacteria"/>
</dbReference>
<keyword evidence="1" id="KW-0812">Transmembrane</keyword>
<sequence>MSNRKIYKILNPIGIKMIISMVMIIIILVESLVRNRELTYYFYFGIVWSIFCTVILLISISRTYTKSKVIEFDTKRILVNGEVIRAEEIEQIMIYKEVVGVKPKGKRIVPLNLCFRFNRNQSGGIVELETWAEENTVKFSRRFFMKWL</sequence>
<evidence type="ECO:0000313" key="2">
    <source>
        <dbReference type="EMBL" id="GAF06578.1"/>
    </source>
</evidence>
<feature type="transmembrane region" description="Helical" evidence="1">
    <location>
        <begin position="9"/>
        <end position="29"/>
    </location>
</feature>
<dbReference type="Proteomes" id="UP000019364">
    <property type="component" value="Unassembled WGS sequence"/>
</dbReference>
<feature type="transmembrane region" description="Helical" evidence="1">
    <location>
        <begin position="41"/>
        <end position="60"/>
    </location>
</feature>
<keyword evidence="1" id="KW-1133">Transmembrane helix</keyword>
<accession>W7YGC7</accession>
<dbReference type="STRING" id="1236976.JCM16418_543"/>
<dbReference type="AlphaFoldDB" id="W7YGC7"/>
<organism evidence="2 3">
    <name type="scientific">Paenibacillus pini JCM 16418</name>
    <dbReference type="NCBI Taxonomy" id="1236976"/>
    <lineage>
        <taxon>Bacteria</taxon>
        <taxon>Bacillati</taxon>
        <taxon>Bacillota</taxon>
        <taxon>Bacilli</taxon>
        <taxon>Bacillales</taxon>
        <taxon>Paenibacillaceae</taxon>
        <taxon>Paenibacillus</taxon>
    </lineage>
</organism>
<dbReference type="EMBL" id="BAVZ01000001">
    <property type="protein sequence ID" value="GAF06578.1"/>
    <property type="molecule type" value="Genomic_DNA"/>
</dbReference>
<evidence type="ECO:0000313" key="3">
    <source>
        <dbReference type="Proteomes" id="UP000019364"/>
    </source>
</evidence>
<gene>
    <name evidence="2" type="ORF">JCM16418_543</name>
</gene>
<comment type="caution">
    <text evidence="2">The sequence shown here is derived from an EMBL/GenBank/DDBJ whole genome shotgun (WGS) entry which is preliminary data.</text>
</comment>
<keyword evidence="3" id="KW-1185">Reference proteome</keyword>
<name>W7YGC7_9BACL</name>
<protein>
    <recommendedName>
        <fullName evidence="4">DUF304 domain-containing protein</fullName>
    </recommendedName>
</protein>
<keyword evidence="1" id="KW-0472">Membrane</keyword>
<dbReference type="RefSeq" id="WP_036645723.1">
    <property type="nucleotide sequence ID" value="NZ_BAVZ01000001.1"/>
</dbReference>
<reference evidence="2 3" key="1">
    <citation type="journal article" date="2014" name="Genome Announc.">
        <title>Draft Genome Sequence of Paenibacillus pini JCM 16418T, Isolated from the Rhizosphere of Pine Tree.</title>
        <authorList>
            <person name="Yuki M."/>
            <person name="Oshima K."/>
            <person name="Suda W."/>
            <person name="Oshida Y."/>
            <person name="Kitamura K."/>
            <person name="Iida Y."/>
            <person name="Hattori M."/>
            <person name="Ohkuma M."/>
        </authorList>
    </citation>
    <scope>NUCLEOTIDE SEQUENCE [LARGE SCALE GENOMIC DNA]</scope>
    <source>
        <strain evidence="2 3">JCM 16418</strain>
    </source>
</reference>